<dbReference type="CDD" id="cd14014">
    <property type="entry name" value="STKc_PknB_like"/>
    <property type="match status" value="1"/>
</dbReference>
<feature type="binding site" evidence="6">
    <location>
        <position position="72"/>
    </location>
    <ligand>
        <name>ATP</name>
        <dbReference type="ChEBI" id="CHEBI:30616"/>
    </ligand>
</feature>
<keyword evidence="4 6" id="KW-0067">ATP-binding</keyword>
<evidence type="ECO:0000259" key="8">
    <source>
        <dbReference type="PROSITE" id="PS50011"/>
    </source>
</evidence>
<dbReference type="InterPro" id="IPR008271">
    <property type="entry name" value="Ser/Thr_kinase_AS"/>
</dbReference>
<dbReference type="InterPro" id="IPR019734">
    <property type="entry name" value="TPR_rpt"/>
</dbReference>
<dbReference type="SUPFAM" id="SSF48452">
    <property type="entry name" value="TPR-like"/>
    <property type="match status" value="2"/>
</dbReference>
<keyword evidence="1" id="KW-0808">Transferase</keyword>
<keyword evidence="3 9" id="KW-0418">Kinase</keyword>
<evidence type="ECO:0000256" key="1">
    <source>
        <dbReference type="ARBA" id="ARBA00022679"/>
    </source>
</evidence>
<dbReference type="InterPro" id="IPR041617">
    <property type="entry name" value="TPR_MalT"/>
</dbReference>
<dbReference type="AlphaFoldDB" id="A0A9X3EPJ5"/>
<evidence type="ECO:0000256" key="4">
    <source>
        <dbReference type="ARBA" id="ARBA00022840"/>
    </source>
</evidence>
<dbReference type="PROSITE" id="PS50005">
    <property type="entry name" value="TPR"/>
    <property type="match status" value="1"/>
</dbReference>
<dbReference type="Pfam" id="PF00069">
    <property type="entry name" value="Pkinase"/>
    <property type="match status" value="1"/>
</dbReference>
<dbReference type="InterPro" id="IPR017441">
    <property type="entry name" value="Protein_kinase_ATP_BS"/>
</dbReference>
<dbReference type="InterPro" id="IPR011990">
    <property type="entry name" value="TPR-like_helical_dom_sf"/>
</dbReference>
<keyword evidence="5" id="KW-0802">TPR repeat</keyword>
<dbReference type="SUPFAM" id="SSF56112">
    <property type="entry name" value="Protein kinase-like (PK-like)"/>
    <property type="match status" value="1"/>
</dbReference>
<evidence type="ECO:0000256" key="3">
    <source>
        <dbReference type="ARBA" id="ARBA00022777"/>
    </source>
</evidence>
<dbReference type="PROSITE" id="PS00107">
    <property type="entry name" value="PROTEIN_KINASE_ATP"/>
    <property type="match status" value="1"/>
</dbReference>
<dbReference type="Gene3D" id="3.30.200.20">
    <property type="entry name" value="Phosphorylase Kinase, domain 1"/>
    <property type="match status" value="1"/>
</dbReference>
<keyword evidence="10" id="KW-1185">Reference proteome</keyword>
<dbReference type="Gene3D" id="1.25.40.10">
    <property type="entry name" value="Tetratricopeptide repeat domain"/>
    <property type="match status" value="2"/>
</dbReference>
<feature type="repeat" description="TPR" evidence="5">
    <location>
        <begin position="670"/>
        <end position="703"/>
    </location>
</feature>
<evidence type="ECO:0000256" key="6">
    <source>
        <dbReference type="PROSITE-ProRule" id="PRU10141"/>
    </source>
</evidence>
<accession>A0A9X3EPJ5</accession>
<dbReference type="InterPro" id="IPR000719">
    <property type="entry name" value="Prot_kinase_dom"/>
</dbReference>
<comment type="caution">
    <text evidence="9">The sequence shown here is derived from an EMBL/GenBank/DDBJ whole genome shotgun (WGS) entry which is preliminary data.</text>
</comment>
<evidence type="ECO:0000256" key="2">
    <source>
        <dbReference type="ARBA" id="ARBA00022741"/>
    </source>
</evidence>
<dbReference type="PROSITE" id="PS00108">
    <property type="entry name" value="PROTEIN_KINASE_ST"/>
    <property type="match status" value="1"/>
</dbReference>
<sequence length="985" mass="104499">MEVERTPSQETSVSGEITREGELPQAPGAAVDDLSTGTCVGRYIILGRLGAGAMGVVYSAFDPELDRKIALKLLHSRGNASLDARARLLREAKSLARLSHPSVVGVHDVGTYGDHIFLAMEFVAGRTLTAWLKEHPRRWPEVLAVMRSAGEGLAAAHAAGLVHRDFKPDNVIIGDDGRARVLDFGLARASGEAPESLSGGDSDALAAIASASTSASTRSREHEAEHVLVTRTGALIGTPAYMSPEQHLGQPADALSDQFSFSVALYQALYGVRPFSGGRLSALAYQIVKGKVEAAPAGSQVPNWLRKVVVRGLALDPDGRWPSMQAMLTALARERGLGRRGAWLLGGLGGLGLGLGLWLAGTSGPSPCQGAEQRLAGIWDAARVAEIEQAFLASGAPYAPDAWQSVHKALSAYAADWMQAHHDACAATHIYGEQSERLLDLRTRCLNRHLGRFKALSDGLAHAGAGTIEHAPEAASLLGDLSTCAATDALDSVVPPPDDSTKVAAVEARLDDAGAQELAGDYTRAFELALLAVNEATALAYAPLEAEALRVRARIQRRLARHDVSAESLAAAIAAAARGRDDPTAATAWTDLVYLVGTHKPDAVRLDATRLAAEAAIVRAGDDVSLRARLDLGVANGLRLLGRYDEALAPAQRALALYERDDPGNAHNIADALHSLALIHHRQGALDEAQRTFDRAIAAHERAYGRAHPVTASVLCHAAVLALERDDLDRAEALAGEAHAVRQRTLPRGNVALAESGRILAELAALRGDLDGAQARYDEALAIYRDQPDVDAMHRATLHNDLAMLADMRGDLTGAQGHYREALELYRQRFGPEHVYARIVERNLVEVALWLGDPAAALTEAERLIASSPREPPIQPPVPYLHALRAQALLALGRNADALKAAERAVADLDARIGGAADAEESAIIRATLARVLPAAGVDGKRRLALLLLAEPELRRAAEAKKTAAARALAAVHDLSSRTGPPARP</sequence>
<dbReference type="Pfam" id="PF17874">
    <property type="entry name" value="TPR_MalT"/>
    <property type="match status" value="1"/>
</dbReference>
<keyword evidence="2 6" id="KW-0547">Nucleotide-binding</keyword>
<dbReference type="GO" id="GO:0004674">
    <property type="term" value="F:protein serine/threonine kinase activity"/>
    <property type="evidence" value="ECO:0007669"/>
    <property type="project" value="TreeGrafter"/>
</dbReference>
<dbReference type="PROSITE" id="PS50011">
    <property type="entry name" value="PROTEIN_KINASE_DOM"/>
    <property type="match status" value="1"/>
</dbReference>
<name>A0A9X3EPJ5_9BACT</name>
<dbReference type="PANTHER" id="PTHR43289:SF34">
    <property type="entry name" value="SERINE_THREONINE-PROTEIN KINASE YBDM-RELATED"/>
    <property type="match status" value="1"/>
</dbReference>
<proteinExistence type="predicted"/>
<dbReference type="SMART" id="SM00028">
    <property type="entry name" value="TPR"/>
    <property type="match status" value="6"/>
</dbReference>
<dbReference type="Gene3D" id="1.10.510.10">
    <property type="entry name" value="Transferase(Phosphotransferase) domain 1"/>
    <property type="match status" value="1"/>
</dbReference>
<gene>
    <name evidence="9" type="ORF">OV079_19910</name>
</gene>
<feature type="region of interest" description="Disordered" evidence="7">
    <location>
        <begin position="1"/>
        <end position="28"/>
    </location>
</feature>
<feature type="domain" description="Protein kinase" evidence="8">
    <location>
        <begin position="43"/>
        <end position="344"/>
    </location>
</feature>
<evidence type="ECO:0000313" key="10">
    <source>
        <dbReference type="Proteomes" id="UP001150924"/>
    </source>
</evidence>
<protein>
    <submittedName>
        <fullName evidence="9">Serine/threonine-protein kinase</fullName>
    </submittedName>
</protein>
<dbReference type="PANTHER" id="PTHR43289">
    <property type="entry name" value="MITOGEN-ACTIVATED PROTEIN KINASE KINASE KINASE 20-RELATED"/>
    <property type="match status" value="1"/>
</dbReference>
<dbReference type="EMBL" id="JAPNKE010000002">
    <property type="protein sequence ID" value="MCY1007777.1"/>
    <property type="molecule type" value="Genomic_DNA"/>
</dbReference>
<evidence type="ECO:0000256" key="5">
    <source>
        <dbReference type="PROSITE-ProRule" id="PRU00339"/>
    </source>
</evidence>
<dbReference type="InterPro" id="IPR011009">
    <property type="entry name" value="Kinase-like_dom_sf"/>
</dbReference>
<evidence type="ECO:0000256" key="7">
    <source>
        <dbReference type="SAM" id="MobiDB-lite"/>
    </source>
</evidence>
<dbReference type="GO" id="GO:0005524">
    <property type="term" value="F:ATP binding"/>
    <property type="evidence" value="ECO:0007669"/>
    <property type="project" value="UniProtKB-UniRule"/>
</dbReference>
<organism evidence="9 10">
    <name type="scientific">Nannocystis pusilla</name>
    <dbReference type="NCBI Taxonomy" id="889268"/>
    <lineage>
        <taxon>Bacteria</taxon>
        <taxon>Pseudomonadati</taxon>
        <taxon>Myxococcota</taxon>
        <taxon>Polyangia</taxon>
        <taxon>Nannocystales</taxon>
        <taxon>Nannocystaceae</taxon>
        <taxon>Nannocystis</taxon>
    </lineage>
</organism>
<dbReference type="RefSeq" id="WP_267770415.1">
    <property type="nucleotide sequence ID" value="NZ_JAPNKE010000002.1"/>
</dbReference>
<dbReference type="Proteomes" id="UP001150924">
    <property type="component" value="Unassembled WGS sequence"/>
</dbReference>
<evidence type="ECO:0000313" key="9">
    <source>
        <dbReference type="EMBL" id="MCY1007777.1"/>
    </source>
</evidence>
<reference evidence="9" key="1">
    <citation type="submission" date="2022-11" db="EMBL/GenBank/DDBJ databases">
        <title>Minimal conservation of predation-associated metabolite biosynthetic gene clusters underscores biosynthetic potential of Myxococcota including descriptions for ten novel species: Archangium lansinium sp. nov., Myxococcus landrumus sp. nov., Nannocystis bai.</title>
        <authorList>
            <person name="Ahearne A."/>
            <person name="Stevens C."/>
            <person name="Phillips K."/>
        </authorList>
    </citation>
    <scope>NUCLEOTIDE SEQUENCE</scope>
    <source>
        <strain evidence="9">Na p29</strain>
    </source>
</reference>